<protein>
    <submittedName>
        <fullName evidence="2">Uncharacterized protein</fullName>
    </submittedName>
</protein>
<organism evidence="2">
    <name type="scientific">marine sediment metagenome</name>
    <dbReference type="NCBI Taxonomy" id="412755"/>
    <lineage>
        <taxon>unclassified sequences</taxon>
        <taxon>metagenomes</taxon>
        <taxon>ecological metagenomes</taxon>
    </lineage>
</organism>
<gene>
    <name evidence="2" type="ORF">LCGC14_0567760</name>
</gene>
<reference evidence="2" key="1">
    <citation type="journal article" date="2015" name="Nature">
        <title>Complex archaea that bridge the gap between prokaryotes and eukaryotes.</title>
        <authorList>
            <person name="Spang A."/>
            <person name="Saw J.H."/>
            <person name="Jorgensen S.L."/>
            <person name="Zaremba-Niedzwiedzka K."/>
            <person name="Martijn J."/>
            <person name="Lind A.E."/>
            <person name="van Eijk R."/>
            <person name="Schleper C."/>
            <person name="Guy L."/>
            <person name="Ettema T.J."/>
        </authorList>
    </citation>
    <scope>NUCLEOTIDE SEQUENCE</scope>
</reference>
<name>A0A0F9U6E6_9ZZZZ</name>
<feature type="region of interest" description="Disordered" evidence="1">
    <location>
        <begin position="1"/>
        <end position="23"/>
    </location>
</feature>
<feature type="non-terminal residue" evidence="2">
    <location>
        <position position="1"/>
    </location>
</feature>
<evidence type="ECO:0000313" key="2">
    <source>
        <dbReference type="EMBL" id="KKN56851.1"/>
    </source>
</evidence>
<evidence type="ECO:0000256" key="1">
    <source>
        <dbReference type="SAM" id="MobiDB-lite"/>
    </source>
</evidence>
<comment type="caution">
    <text evidence="2">The sequence shown here is derived from an EMBL/GenBank/DDBJ whole genome shotgun (WGS) entry which is preliminary data.</text>
</comment>
<sequence length="93" mass="9329">LPPNATAPQAPQFPPSAPSPSSTQSWFVRAYAECVATGDCATGGLPTPAEFAVLCAADPQCSQDDNHVHDGTIDPAVITAAGGPITLTTGPGR</sequence>
<dbReference type="AlphaFoldDB" id="A0A0F9U6E6"/>
<dbReference type="EMBL" id="LAZR01000828">
    <property type="protein sequence ID" value="KKN56851.1"/>
    <property type="molecule type" value="Genomic_DNA"/>
</dbReference>
<feature type="compositionally biased region" description="Pro residues" evidence="1">
    <location>
        <begin position="1"/>
        <end position="18"/>
    </location>
</feature>
<proteinExistence type="predicted"/>
<accession>A0A0F9U6E6</accession>